<dbReference type="Pfam" id="PF00188">
    <property type="entry name" value="CAP"/>
    <property type="match status" value="1"/>
</dbReference>
<feature type="signal peptide" evidence="2">
    <location>
        <begin position="1"/>
        <end position="24"/>
    </location>
</feature>
<dbReference type="GO" id="GO:0005576">
    <property type="term" value="C:extracellular region"/>
    <property type="evidence" value="ECO:0007669"/>
    <property type="project" value="UniProtKB-SubCell"/>
</dbReference>
<reference evidence="4" key="1">
    <citation type="submission" date="2021-05" db="EMBL/GenBank/DDBJ databases">
        <authorList>
            <person name="Alioto T."/>
            <person name="Alioto T."/>
            <person name="Gomez Garrido J."/>
        </authorList>
    </citation>
    <scope>NUCLEOTIDE SEQUENCE</scope>
</reference>
<organism evidence="4">
    <name type="scientific">Cacopsylla melanoneura</name>
    <dbReference type="NCBI Taxonomy" id="428564"/>
    <lineage>
        <taxon>Eukaryota</taxon>
        <taxon>Metazoa</taxon>
        <taxon>Ecdysozoa</taxon>
        <taxon>Arthropoda</taxon>
        <taxon>Hexapoda</taxon>
        <taxon>Insecta</taxon>
        <taxon>Pterygota</taxon>
        <taxon>Neoptera</taxon>
        <taxon>Paraneoptera</taxon>
        <taxon>Hemiptera</taxon>
        <taxon>Sternorrhyncha</taxon>
        <taxon>Psylloidea</taxon>
        <taxon>Psyllidae</taxon>
        <taxon>Psyllinae</taxon>
        <taxon>Cacopsylla</taxon>
    </lineage>
</organism>
<sequence length="583" mass="64952">MWLSTILVLTHGLLLVHYVSLVSCLNNQWGDPVMPRSITFQRTPSAVGSERLMRSMTSDEVQKQFGTKIGVREEDDIERAVKALKQINRPISHQLPTYDTPRVMTSDEVLKRYNSFQVGSTPSAWNSIVLKRPATEPSAPSYSRRLPTVSPLPPTVSPILPTVSPTQPTESPYSAMQSRTRSRRGLGSGFSSTGSSSDLYPGESNVPQNPSLGKSIPNVLGVPSTQSLPSTSSASNIGAQTNGMHNSLQPIQNTSTAPVKKQYTYAKDGRRLAGRQTESWPKMDGPYKIKNAGPKLGETFKGILIPEEYIGLIKREIKNAKERSKLDNHGHANVGNFQLQPAPEAYNIMDVKLIQQAIREALGDDDDWDNPDPWTNATIYSDEVLELNKKLHDEYRARHYAQPLEYMDAIHPVAHAYATKLAELVSLGGKDYFDHNYEVLEKKRWSENLYTEESDFDGKSPAKLVKLAIDGWYEEVNRYNYFGQKTANILEPLTGHFTCLVWRGSQRMGLGIAKYTNNDKKKTQYVVVVNYDPAGNIEDSFDTNVIRQGEYKDRMNELPPPYPSASGQENPRAGGAIGGLLGF</sequence>
<dbReference type="InterPro" id="IPR001283">
    <property type="entry name" value="CRISP-related"/>
</dbReference>
<dbReference type="EMBL" id="HBUF01052710">
    <property type="protein sequence ID" value="CAG6622503.1"/>
    <property type="molecule type" value="Transcribed_RNA"/>
</dbReference>
<feature type="compositionally biased region" description="Low complexity" evidence="1">
    <location>
        <begin position="223"/>
        <end position="235"/>
    </location>
</feature>
<dbReference type="InterPro" id="IPR014044">
    <property type="entry name" value="CAP_dom"/>
</dbReference>
<dbReference type="InterPro" id="IPR035940">
    <property type="entry name" value="CAP_sf"/>
</dbReference>
<feature type="compositionally biased region" description="Polar residues" evidence="1">
    <location>
        <begin position="236"/>
        <end position="257"/>
    </location>
</feature>
<feature type="compositionally biased region" description="Polar residues" evidence="1">
    <location>
        <begin position="166"/>
        <end position="177"/>
    </location>
</feature>
<evidence type="ECO:0000256" key="1">
    <source>
        <dbReference type="SAM" id="MobiDB-lite"/>
    </source>
</evidence>
<keyword evidence="2" id="KW-0732">Signal</keyword>
<feature type="region of interest" description="Disordered" evidence="1">
    <location>
        <begin position="134"/>
        <end position="286"/>
    </location>
</feature>
<evidence type="ECO:0000256" key="2">
    <source>
        <dbReference type="SAM" id="SignalP"/>
    </source>
</evidence>
<feature type="domain" description="SCP" evidence="3">
    <location>
        <begin position="382"/>
        <end position="539"/>
    </location>
</feature>
<dbReference type="SMART" id="SM00198">
    <property type="entry name" value="SCP"/>
    <property type="match status" value="1"/>
</dbReference>
<protein>
    <submittedName>
        <fullName evidence="4">Golgi-associated plant pathogenesis-related protein 1</fullName>
    </submittedName>
</protein>
<name>A0A8D8M5D8_9HEMI</name>
<accession>A0A8D8M5D8</accession>
<evidence type="ECO:0000313" key="4">
    <source>
        <dbReference type="EMBL" id="CAG6622514.1"/>
    </source>
</evidence>
<evidence type="ECO:0000259" key="3">
    <source>
        <dbReference type="SMART" id="SM00198"/>
    </source>
</evidence>
<dbReference type="EMBL" id="HBUF01052714">
    <property type="protein sequence ID" value="CAG6622516.1"/>
    <property type="molecule type" value="Transcribed_RNA"/>
</dbReference>
<dbReference type="EMBL" id="HBUF01052713">
    <property type="protein sequence ID" value="CAG6622514.1"/>
    <property type="molecule type" value="Transcribed_RNA"/>
</dbReference>
<proteinExistence type="predicted"/>
<dbReference type="PANTHER" id="PTHR10334">
    <property type="entry name" value="CYSTEINE-RICH SECRETORY PROTEIN-RELATED"/>
    <property type="match status" value="1"/>
</dbReference>
<feature type="chain" id="PRO_5033670185" evidence="2">
    <location>
        <begin position="25"/>
        <end position="583"/>
    </location>
</feature>
<dbReference type="AlphaFoldDB" id="A0A8D8M5D8"/>
<dbReference type="SUPFAM" id="SSF55797">
    <property type="entry name" value="PR-1-like"/>
    <property type="match status" value="1"/>
</dbReference>
<dbReference type="Gene3D" id="3.40.33.10">
    <property type="entry name" value="CAP"/>
    <property type="match status" value="1"/>
</dbReference>
<dbReference type="PRINTS" id="PR00837">
    <property type="entry name" value="V5TPXLIKE"/>
</dbReference>